<dbReference type="Pfam" id="PF22780">
    <property type="entry name" value="HI0933_like_1st"/>
    <property type="match status" value="1"/>
</dbReference>
<sequence length="408" mass="44043">MTFHNGGDAARRAPDVLIIGAGAAGLMAAFTAARRGRRVVVLDHAPEVGRKILISGGGRCNFTNTEMRAERFISQNKHFARSALSRYTPAQFLELLARHKIPWHEKKLGQLFCDNSARDIVQMLLAECAAANVTILTDVRITDVTKPQDFRVQTSAGTFTSKALVLATGGLSIPKLGATSFSYNIARYFGLSVISPEPALVPLVFGQPDESWVQSLAGVSLPVRASCGKIGFDESLLFTHRGLSGPALLQISSYWEPGQEVRINLLPGEDLNALLAGLKKAKGQMKGPAALGRWLPHRLAQELARQGAPEERPVVEWPDRTLRALADRIHRLDLHPTGTEGFAKAEVTRGGVDTRKLSSKTMEAQTVPNLYVIGEAVDVTGWLGGYNFHWAWASGHAAGEALGESAAA</sequence>
<keyword evidence="4" id="KW-0812">Transmembrane</keyword>
<dbReference type="InterPro" id="IPR023166">
    <property type="entry name" value="BaiN-like_dom_sf"/>
</dbReference>
<proteinExistence type="predicted"/>
<feature type="domain" description="RsdA/BaiN/AoA(So)-like Rossmann fold-like" evidence="5">
    <location>
        <begin position="15"/>
        <end position="400"/>
    </location>
</feature>
<dbReference type="PRINTS" id="PR00411">
    <property type="entry name" value="PNDRDTASEI"/>
</dbReference>
<evidence type="ECO:0000313" key="8">
    <source>
        <dbReference type="Proteomes" id="UP000075526"/>
    </source>
</evidence>
<evidence type="ECO:0000256" key="3">
    <source>
        <dbReference type="ARBA" id="ARBA00022827"/>
    </source>
</evidence>
<keyword evidence="4" id="KW-1133">Transmembrane helix</keyword>
<dbReference type="AlphaFoldDB" id="A0A149RIG5"/>
<reference evidence="7 8" key="1">
    <citation type="submission" date="2015-06" db="EMBL/GenBank/DDBJ databases">
        <title>Improved classification and identification of acetic acid bacteria using matrix-assisted laser desorption/ionization time-of-flight mass spectrometry; Gluconobacter nephelii and Gluconobacter uchimurae are later heterotypic synonyms of Gluconobacter japonicus and Gluconobacter oxydans, respectively.</title>
        <authorList>
            <person name="Li L."/>
            <person name="Cleenwerck I."/>
            <person name="De Vuyst L."/>
            <person name="Vandamme P."/>
        </authorList>
    </citation>
    <scope>NUCLEOTIDE SEQUENCE [LARGE SCALE GENOMIC DNA]</scope>
    <source>
        <strain evidence="7 8">LMG 1552</strain>
    </source>
</reference>
<protein>
    <recommendedName>
        <fullName evidence="9">NAD(FAD)-utilizing dehydrogenase</fullName>
    </recommendedName>
</protein>
<dbReference type="PRINTS" id="PR00368">
    <property type="entry name" value="FADPNR"/>
</dbReference>
<dbReference type="InterPro" id="IPR055178">
    <property type="entry name" value="RsdA/BaiN/AoA(So)-like_dom"/>
</dbReference>
<dbReference type="PANTHER" id="PTHR42887">
    <property type="entry name" value="OS12G0638800 PROTEIN"/>
    <property type="match status" value="1"/>
</dbReference>
<dbReference type="InterPro" id="IPR057661">
    <property type="entry name" value="RsdA/BaiN/AoA(So)_Rossmann"/>
</dbReference>
<dbReference type="Pfam" id="PF03486">
    <property type="entry name" value="HI0933_like"/>
    <property type="match status" value="1"/>
</dbReference>
<keyword evidence="3" id="KW-0274">FAD</keyword>
<gene>
    <name evidence="7" type="ORF">AD933_14915</name>
</gene>
<dbReference type="Gene3D" id="2.40.30.10">
    <property type="entry name" value="Translation factors"/>
    <property type="match status" value="1"/>
</dbReference>
<dbReference type="PATRIC" id="fig|178901.13.peg.1615"/>
<feature type="transmembrane region" description="Helical" evidence="4">
    <location>
        <begin position="16"/>
        <end position="33"/>
    </location>
</feature>
<evidence type="ECO:0008006" key="9">
    <source>
        <dbReference type="Google" id="ProtNLM"/>
    </source>
</evidence>
<evidence type="ECO:0000259" key="5">
    <source>
        <dbReference type="Pfam" id="PF03486"/>
    </source>
</evidence>
<name>A0A149RIG5_9PROT</name>
<dbReference type="RefSeq" id="WP_061509128.1">
    <property type="nucleotide sequence ID" value="NZ_LHZF01000176.1"/>
</dbReference>
<keyword evidence="4" id="KW-0472">Membrane</keyword>
<evidence type="ECO:0000313" key="7">
    <source>
        <dbReference type="EMBL" id="KXV13734.1"/>
    </source>
</evidence>
<dbReference type="PANTHER" id="PTHR42887:SF2">
    <property type="entry name" value="OS12G0638800 PROTEIN"/>
    <property type="match status" value="1"/>
</dbReference>
<dbReference type="EMBL" id="LHZF01000176">
    <property type="protein sequence ID" value="KXV13734.1"/>
    <property type="molecule type" value="Genomic_DNA"/>
</dbReference>
<evidence type="ECO:0000259" key="6">
    <source>
        <dbReference type="Pfam" id="PF22780"/>
    </source>
</evidence>
<comment type="cofactor">
    <cofactor evidence="1">
        <name>FAD</name>
        <dbReference type="ChEBI" id="CHEBI:57692"/>
    </cofactor>
</comment>
<organism evidence="7 8">
    <name type="scientific">Acetobacter malorum</name>
    <dbReference type="NCBI Taxonomy" id="178901"/>
    <lineage>
        <taxon>Bacteria</taxon>
        <taxon>Pseudomonadati</taxon>
        <taxon>Pseudomonadota</taxon>
        <taxon>Alphaproteobacteria</taxon>
        <taxon>Acetobacterales</taxon>
        <taxon>Acetobacteraceae</taxon>
        <taxon>Acetobacter</taxon>
    </lineage>
</organism>
<accession>A0A149RIG5</accession>
<dbReference type="NCBIfam" id="TIGR00275">
    <property type="entry name" value="aminoacetone oxidase family FAD-binding enzyme"/>
    <property type="match status" value="1"/>
</dbReference>
<dbReference type="SUPFAM" id="SSF160996">
    <property type="entry name" value="HI0933 insert domain-like"/>
    <property type="match status" value="1"/>
</dbReference>
<evidence type="ECO:0000256" key="2">
    <source>
        <dbReference type="ARBA" id="ARBA00022630"/>
    </source>
</evidence>
<dbReference type="SUPFAM" id="SSF51905">
    <property type="entry name" value="FAD/NAD(P)-binding domain"/>
    <property type="match status" value="1"/>
</dbReference>
<dbReference type="Gene3D" id="3.50.50.60">
    <property type="entry name" value="FAD/NAD(P)-binding domain"/>
    <property type="match status" value="1"/>
</dbReference>
<dbReference type="Gene3D" id="1.10.8.260">
    <property type="entry name" value="HI0933 insert domain-like"/>
    <property type="match status" value="1"/>
</dbReference>
<feature type="domain" description="RsdA/BaiN/AoA(So)-like insert" evidence="6">
    <location>
        <begin position="197"/>
        <end position="347"/>
    </location>
</feature>
<comment type="caution">
    <text evidence="7">The sequence shown here is derived from an EMBL/GenBank/DDBJ whole genome shotgun (WGS) entry which is preliminary data.</text>
</comment>
<keyword evidence="2" id="KW-0285">Flavoprotein</keyword>
<evidence type="ECO:0000256" key="1">
    <source>
        <dbReference type="ARBA" id="ARBA00001974"/>
    </source>
</evidence>
<dbReference type="Proteomes" id="UP000075526">
    <property type="component" value="Unassembled WGS sequence"/>
</dbReference>
<dbReference type="InterPro" id="IPR004792">
    <property type="entry name" value="BaiN-like"/>
</dbReference>
<evidence type="ECO:0000256" key="4">
    <source>
        <dbReference type="SAM" id="Phobius"/>
    </source>
</evidence>
<dbReference type="InterPro" id="IPR036188">
    <property type="entry name" value="FAD/NAD-bd_sf"/>
</dbReference>